<dbReference type="Pfam" id="PF01636">
    <property type="entry name" value="APH"/>
    <property type="match status" value="1"/>
</dbReference>
<dbReference type="GO" id="GO:0050660">
    <property type="term" value="F:flavin adenine dinucleotide binding"/>
    <property type="evidence" value="ECO:0007669"/>
    <property type="project" value="InterPro"/>
</dbReference>
<dbReference type="GO" id="GO:0003995">
    <property type="term" value="F:acyl-CoA dehydrogenase activity"/>
    <property type="evidence" value="ECO:0007669"/>
    <property type="project" value="TreeGrafter"/>
</dbReference>
<dbReference type="InterPro" id="IPR002575">
    <property type="entry name" value="Aminoglycoside_PTrfase"/>
</dbReference>
<keyword evidence="1" id="KW-0560">Oxidoreductase</keyword>
<dbReference type="Proteomes" id="UP000046392">
    <property type="component" value="Unplaced"/>
</dbReference>
<evidence type="ECO:0000313" key="4">
    <source>
        <dbReference type="WBParaSite" id="SPAL_0000212200.1"/>
    </source>
</evidence>
<dbReference type="SUPFAM" id="SSF56645">
    <property type="entry name" value="Acyl-CoA dehydrogenase NM domain-like"/>
    <property type="match status" value="1"/>
</dbReference>
<dbReference type="GO" id="GO:0033539">
    <property type="term" value="P:fatty acid beta-oxidation using acyl-CoA dehydrogenase"/>
    <property type="evidence" value="ECO:0007669"/>
    <property type="project" value="TreeGrafter"/>
</dbReference>
<reference evidence="4" key="1">
    <citation type="submission" date="2017-02" db="UniProtKB">
        <authorList>
            <consortium name="WormBaseParasite"/>
        </authorList>
    </citation>
    <scope>IDENTIFICATION</scope>
</reference>
<evidence type="ECO:0000313" key="3">
    <source>
        <dbReference type="Proteomes" id="UP000046392"/>
    </source>
</evidence>
<dbReference type="PANTHER" id="PTHR48083">
    <property type="entry name" value="MEDIUM-CHAIN SPECIFIC ACYL-COA DEHYDROGENASE, MITOCHONDRIAL-RELATED"/>
    <property type="match status" value="1"/>
</dbReference>
<dbReference type="AlphaFoldDB" id="A0A0N5B7U7"/>
<dbReference type="PANTHER" id="PTHR48083:SF35">
    <property type="entry name" value="ACYL-COA DEHYDROGENASE FAMILY MEMBER 10"/>
    <property type="match status" value="1"/>
</dbReference>
<proteinExistence type="predicted"/>
<dbReference type="GO" id="GO:0005739">
    <property type="term" value="C:mitochondrion"/>
    <property type="evidence" value="ECO:0007669"/>
    <property type="project" value="TreeGrafter"/>
</dbReference>
<dbReference type="Gene3D" id="1.10.540.10">
    <property type="entry name" value="Acyl-CoA dehydrogenase/oxidase, N-terminal domain"/>
    <property type="match status" value="1"/>
</dbReference>
<keyword evidence="3" id="KW-1185">Reference proteome</keyword>
<dbReference type="WBParaSite" id="SPAL_0000212200.1">
    <property type="protein sequence ID" value="SPAL_0000212200.1"/>
    <property type="gene ID" value="SPAL_0000212200"/>
</dbReference>
<dbReference type="InterPro" id="IPR037069">
    <property type="entry name" value="AcylCoA_DH/ox_N_sf"/>
</dbReference>
<protein>
    <submittedName>
        <fullName evidence="4">APH domain-containing protein</fullName>
    </submittedName>
</protein>
<dbReference type="InterPro" id="IPR050741">
    <property type="entry name" value="Acyl-CoA_dehydrogenase"/>
</dbReference>
<name>A0A0N5B7U7_STREA</name>
<accession>A0A0N5B7U7</accession>
<dbReference type="Gene3D" id="3.90.1200.10">
    <property type="match status" value="1"/>
</dbReference>
<feature type="domain" description="Aminoglycoside phosphotransferase" evidence="2">
    <location>
        <begin position="10"/>
        <end position="58"/>
    </location>
</feature>
<evidence type="ECO:0000256" key="1">
    <source>
        <dbReference type="ARBA" id="ARBA00023002"/>
    </source>
</evidence>
<organism evidence="3 4">
    <name type="scientific">Strongyloides papillosus</name>
    <name type="common">Intestinal threadworm</name>
    <dbReference type="NCBI Taxonomy" id="174720"/>
    <lineage>
        <taxon>Eukaryota</taxon>
        <taxon>Metazoa</taxon>
        <taxon>Ecdysozoa</taxon>
        <taxon>Nematoda</taxon>
        <taxon>Chromadorea</taxon>
        <taxon>Rhabditida</taxon>
        <taxon>Tylenchina</taxon>
        <taxon>Panagrolaimomorpha</taxon>
        <taxon>Strongyloidoidea</taxon>
        <taxon>Strongyloididae</taxon>
        <taxon>Strongyloides</taxon>
    </lineage>
</organism>
<dbReference type="InterPro" id="IPR009100">
    <property type="entry name" value="AcylCoA_DH/oxidase_NM_dom_sf"/>
</dbReference>
<dbReference type="STRING" id="174720.A0A0N5B7U7"/>
<dbReference type="InterPro" id="IPR011009">
    <property type="entry name" value="Kinase-like_dom_sf"/>
</dbReference>
<evidence type="ECO:0000259" key="2">
    <source>
        <dbReference type="Pfam" id="PF01636"/>
    </source>
</evidence>
<dbReference type="SUPFAM" id="SSF56112">
    <property type="entry name" value="Protein kinase-like (PK-like)"/>
    <property type="match status" value="1"/>
</dbReference>
<sequence>MVVKMRIVRITLVHSDIRLDNLIFHPTENKVIAILDWEMSTIGDPLADLATCAFAHYNSIQMTGGMNLKLPQKMREALPGLREECGFSINGIPNVDELLKMYDDSLISTDKSWLFYISFVCFRFAAICQGVYMRSKQGQASSPLAEGFASAPRLISSFALKFIKDDKEKVENNGKLGNFPTSIEGLSPRSRDMYEKIKSFVFDKVIPIEPELCKHSIGLWNLFITLNIDPTSKYGKGFTNVEYAHMCEVMGMSPFTPEVFNCSDPDTGNVEVLIKYGSEEQKKKWLLPLLEEEIKSCFAMIEPDVASSDATNI</sequence>